<dbReference type="GO" id="GO:0005829">
    <property type="term" value="C:cytosol"/>
    <property type="evidence" value="ECO:0007669"/>
    <property type="project" value="TreeGrafter"/>
</dbReference>
<evidence type="ECO:0000256" key="9">
    <source>
        <dbReference type="SAM" id="MobiDB-lite"/>
    </source>
</evidence>
<dbReference type="GO" id="GO:0004674">
    <property type="term" value="F:protein serine/threonine kinase activity"/>
    <property type="evidence" value="ECO:0007669"/>
    <property type="project" value="UniProtKB-EC"/>
</dbReference>
<comment type="catalytic activity">
    <reaction evidence="8">
        <text>L-seryl-[protein] + ATP = O-phospho-L-seryl-[protein] + ADP + H(+)</text>
        <dbReference type="Rhea" id="RHEA:17989"/>
        <dbReference type="Rhea" id="RHEA-COMP:9863"/>
        <dbReference type="Rhea" id="RHEA-COMP:11604"/>
        <dbReference type="ChEBI" id="CHEBI:15378"/>
        <dbReference type="ChEBI" id="CHEBI:29999"/>
        <dbReference type="ChEBI" id="CHEBI:30616"/>
        <dbReference type="ChEBI" id="CHEBI:83421"/>
        <dbReference type="ChEBI" id="CHEBI:456216"/>
        <dbReference type="EC" id="2.7.11.1"/>
    </reaction>
</comment>
<dbReference type="GO" id="GO:0005634">
    <property type="term" value="C:nucleus"/>
    <property type="evidence" value="ECO:0007669"/>
    <property type="project" value="TreeGrafter"/>
</dbReference>
<keyword evidence="3" id="KW-0808">Transferase</keyword>
<feature type="region of interest" description="Disordered" evidence="9">
    <location>
        <begin position="42"/>
        <end position="74"/>
    </location>
</feature>
<dbReference type="Proteomes" id="UP000747399">
    <property type="component" value="Unassembled WGS sequence"/>
</dbReference>
<evidence type="ECO:0000256" key="7">
    <source>
        <dbReference type="ARBA" id="ARBA00047899"/>
    </source>
</evidence>
<evidence type="ECO:0000313" key="10">
    <source>
        <dbReference type="EMBL" id="GIL65511.1"/>
    </source>
</evidence>
<dbReference type="AlphaFoldDB" id="A0A8J4BP31"/>
<dbReference type="EC" id="2.7.11.1" evidence="2"/>
<feature type="region of interest" description="Disordered" evidence="9">
    <location>
        <begin position="276"/>
        <end position="315"/>
    </location>
</feature>
<comment type="similarity">
    <text evidence="1">Belongs to the protein kinase superfamily. BUD32 family.</text>
</comment>
<dbReference type="Gene3D" id="1.10.510.10">
    <property type="entry name" value="Transferase(Phosphotransferase) domain 1"/>
    <property type="match status" value="1"/>
</dbReference>
<dbReference type="SUPFAM" id="SSF56112">
    <property type="entry name" value="Protein kinase-like (PK-like)"/>
    <property type="match status" value="1"/>
</dbReference>
<keyword evidence="6" id="KW-0067">ATP-binding</keyword>
<evidence type="ECO:0000256" key="4">
    <source>
        <dbReference type="ARBA" id="ARBA00022741"/>
    </source>
</evidence>
<evidence type="ECO:0000313" key="11">
    <source>
        <dbReference type="Proteomes" id="UP000747399"/>
    </source>
</evidence>
<organism evidence="10 11">
    <name type="scientific">Volvox africanus</name>
    <dbReference type="NCBI Taxonomy" id="51714"/>
    <lineage>
        <taxon>Eukaryota</taxon>
        <taxon>Viridiplantae</taxon>
        <taxon>Chlorophyta</taxon>
        <taxon>core chlorophytes</taxon>
        <taxon>Chlorophyceae</taxon>
        <taxon>CS clade</taxon>
        <taxon>Chlamydomonadales</taxon>
        <taxon>Volvocaceae</taxon>
        <taxon>Volvox</taxon>
    </lineage>
</organism>
<evidence type="ECO:0000256" key="5">
    <source>
        <dbReference type="ARBA" id="ARBA00022777"/>
    </source>
</evidence>
<keyword evidence="5" id="KW-0418">Kinase</keyword>
<dbReference type="PANTHER" id="PTHR12209">
    <property type="entry name" value="NON-SPECIFIC SERINE/THREONINE PROTEIN KINASE"/>
    <property type="match status" value="1"/>
</dbReference>
<evidence type="ECO:0000256" key="6">
    <source>
        <dbReference type="ARBA" id="ARBA00022840"/>
    </source>
</evidence>
<accession>A0A8J4BP31</accession>
<proteinExistence type="inferred from homology"/>
<dbReference type="GO" id="GO:0000408">
    <property type="term" value="C:EKC/KEOPS complex"/>
    <property type="evidence" value="ECO:0007669"/>
    <property type="project" value="TreeGrafter"/>
</dbReference>
<sequence>MVEKTEASGAYLQKTDVIIGAVQSSNTMTLLGRPVIVITLGKGGGPSSGERSHKRSRPNDVGDSSGGDGAPGGIRQVVRSMLRAQKLGVLVPLVYDADVISGKAVMEAVAGPRLGDLLAAAVAEPESASGSGAEHEQRQVEPAGAGAVAETAAKTALKPLPPELDRAATFLGRTLAKLHDGGQVHNDLRGETVVLREHDGAVVLTGFNRSFNTIVALDKAQDLAALETALLEEAAAAQQPQLAASFATQVFEKVLSSYRSSSHLWSATHNKLAEVRRTGARQQEQQQQQAIKRAKRDAEEAASEEEGEKGVIAHS</sequence>
<dbReference type="InterPro" id="IPR011009">
    <property type="entry name" value="Kinase-like_dom_sf"/>
</dbReference>
<dbReference type="GO" id="GO:0005524">
    <property type="term" value="F:ATP binding"/>
    <property type="evidence" value="ECO:0007669"/>
    <property type="project" value="UniProtKB-KW"/>
</dbReference>
<evidence type="ECO:0000256" key="3">
    <source>
        <dbReference type="ARBA" id="ARBA00022679"/>
    </source>
</evidence>
<dbReference type="EMBL" id="BNCO01000076">
    <property type="protein sequence ID" value="GIL65511.1"/>
    <property type="molecule type" value="Genomic_DNA"/>
</dbReference>
<dbReference type="GO" id="GO:0070525">
    <property type="term" value="P:tRNA threonylcarbamoyladenosine metabolic process"/>
    <property type="evidence" value="ECO:0007669"/>
    <property type="project" value="TreeGrafter"/>
</dbReference>
<evidence type="ECO:0000256" key="8">
    <source>
        <dbReference type="ARBA" id="ARBA00048679"/>
    </source>
</evidence>
<comment type="caution">
    <text evidence="10">The sequence shown here is derived from an EMBL/GenBank/DDBJ whole genome shotgun (WGS) entry which is preliminary data.</text>
</comment>
<evidence type="ECO:0000256" key="2">
    <source>
        <dbReference type="ARBA" id="ARBA00012513"/>
    </source>
</evidence>
<reference evidence="10" key="1">
    <citation type="journal article" date="2021" name="Proc. Natl. Acad. Sci. U.S.A.">
        <title>Three genomes in the algal genus Volvox reveal the fate of a haploid sex-determining region after a transition to homothallism.</title>
        <authorList>
            <person name="Yamamoto K."/>
            <person name="Hamaji T."/>
            <person name="Kawai-Toyooka H."/>
            <person name="Matsuzaki R."/>
            <person name="Takahashi F."/>
            <person name="Nishimura Y."/>
            <person name="Kawachi M."/>
            <person name="Noguchi H."/>
            <person name="Minakuchi Y."/>
            <person name="Umen J.G."/>
            <person name="Toyoda A."/>
            <person name="Nozaki H."/>
        </authorList>
    </citation>
    <scope>NUCLEOTIDE SEQUENCE</scope>
    <source>
        <strain evidence="10">NIES-3780</strain>
    </source>
</reference>
<keyword evidence="4" id="KW-0547">Nucleotide-binding</keyword>
<keyword evidence="11" id="KW-1185">Reference proteome</keyword>
<gene>
    <name evidence="10" type="ORF">Vafri_19264</name>
</gene>
<evidence type="ECO:0000256" key="1">
    <source>
        <dbReference type="ARBA" id="ARBA00010630"/>
    </source>
</evidence>
<name>A0A8J4BP31_9CHLO</name>
<dbReference type="PANTHER" id="PTHR12209:SF0">
    <property type="entry name" value="EKC_KEOPS COMPLEX SUBUNIT TP53RK"/>
    <property type="match status" value="1"/>
</dbReference>
<comment type="catalytic activity">
    <reaction evidence="7">
        <text>L-threonyl-[protein] + ATP = O-phospho-L-threonyl-[protein] + ADP + H(+)</text>
        <dbReference type="Rhea" id="RHEA:46608"/>
        <dbReference type="Rhea" id="RHEA-COMP:11060"/>
        <dbReference type="Rhea" id="RHEA-COMP:11605"/>
        <dbReference type="ChEBI" id="CHEBI:15378"/>
        <dbReference type="ChEBI" id="CHEBI:30013"/>
        <dbReference type="ChEBI" id="CHEBI:30616"/>
        <dbReference type="ChEBI" id="CHEBI:61977"/>
        <dbReference type="ChEBI" id="CHEBI:456216"/>
        <dbReference type="EC" id="2.7.11.1"/>
    </reaction>
</comment>
<protein>
    <recommendedName>
        <fullName evidence="2">non-specific serine/threonine protein kinase</fullName>
        <ecNumber evidence="2">2.7.11.1</ecNumber>
    </recommendedName>
</protein>